<dbReference type="InterPro" id="IPR000542">
    <property type="entry name" value="Carn_acyl_trans"/>
</dbReference>
<comment type="similarity">
    <text evidence="1 8">Belongs to the carnitine/choline acetyltransferase family.</text>
</comment>
<keyword evidence="4 8" id="KW-0012">Acyltransferase</keyword>
<dbReference type="AlphaFoldDB" id="A0AAV4CH59"/>
<dbReference type="EC" id="2.3.1.6" evidence="5"/>
<evidence type="ECO:0000256" key="1">
    <source>
        <dbReference type="ARBA" id="ARBA00005232"/>
    </source>
</evidence>
<evidence type="ECO:0000259" key="9">
    <source>
        <dbReference type="Pfam" id="PF00755"/>
    </source>
</evidence>
<evidence type="ECO:0000313" key="10">
    <source>
        <dbReference type="EMBL" id="GFO32166.1"/>
    </source>
</evidence>
<dbReference type="GO" id="GO:0045202">
    <property type="term" value="C:synapse"/>
    <property type="evidence" value="ECO:0007669"/>
    <property type="project" value="GOC"/>
</dbReference>
<evidence type="ECO:0000256" key="7">
    <source>
        <dbReference type="PIRSR" id="PIRSR600542-1"/>
    </source>
</evidence>
<evidence type="ECO:0000256" key="2">
    <source>
        <dbReference type="ARBA" id="ARBA00022679"/>
    </source>
</evidence>
<evidence type="ECO:0000256" key="3">
    <source>
        <dbReference type="ARBA" id="ARBA00022979"/>
    </source>
</evidence>
<dbReference type="GO" id="GO:0007274">
    <property type="term" value="P:neuromuscular synaptic transmission"/>
    <property type="evidence" value="ECO:0007669"/>
    <property type="project" value="TreeGrafter"/>
</dbReference>
<protein>
    <recommendedName>
        <fullName evidence="6">Choline O-acetyltransferase</fullName>
        <ecNumber evidence="5">2.3.1.6</ecNumber>
    </recommendedName>
</protein>
<evidence type="ECO:0000256" key="4">
    <source>
        <dbReference type="ARBA" id="ARBA00023315"/>
    </source>
</evidence>
<feature type="domain" description="Choline/carnitine acyltransferase" evidence="9">
    <location>
        <begin position="139"/>
        <end position="723"/>
    </location>
</feature>
<reference evidence="10 11" key="1">
    <citation type="journal article" date="2021" name="Elife">
        <title>Chloroplast acquisition without the gene transfer in kleptoplastic sea slugs, Plakobranchus ocellatus.</title>
        <authorList>
            <person name="Maeda T."/>
            <person name="Takahashi S."/>
            <person name="Yoshida T."/>
            <person name="Shimamura S."/>
            <person name="Takaki Y."/>
            <person name="Nagai Y."/>
            <person name="Toyoda A."/>
            <person name="Suzuki Y."/>
            <person name="Arimoto A."/>
            <person name="Ishii H."/>
            <person name="Satoh N."/>
            <person name="Nishiyama T."/>
            <person name="Hasebe M."/>
            <person name="Maruyama T."/>
            <person name="Minagawa J."/>
            <person name="Obokata J."/>
            <person name="Shigenobu S."/>
        </authorList>
    </citation>
    <scope>NUCLEOTIDE SEQUENCE [LARGE SCALE GENOMIC DNA]</scope>
</reference>
<dbReference type="GO" id="GO:0008292">
    <property type="term" value="P:acetylcholine biosynthetic process"/>
    <property type="evidence" value="ECO:0007669"/>
    <property type="project" value="TreeGrafter"/>
</dbReference>
<dbReference type="PROSITE" id="PS00440">
    <property type="entry name" value="ACYLTRANSF_C_2"/>
    <property type="match status" value="1"/>
</dbReference>
<dbReference type="SUPFAM" id="SSF52777">
    <property type="entry name" value="CoA-dependent acyltransferases"/>
    <property type="match status" value="2"/>
</dbReference>
<evidence type="ECO:0000256" key="6">
    <source>
        <dbReference type="ARBA" id="ARBA00040495"/>
    </source>
</evidence>
<dbReference type="PANTHER" id="PTHR22589:SF14">
    <property type="entry name" value="CHOLINE O-ACETYLTRANSFERASE"/>
    <property type="match status" value="1"/>
</dbReference>
<gene>
    <name evidence="10" type="ORF">PoB_005867100</name>
</gene>
<accession>A0AAV4CH59</accession>
<dbReference type="Gene3D" id="3.30.559.70">
    <property type="entry name" value="Choline/Carnitine o-acyltransferase, domain 2"/>
    <property type="match status" value="1"/>
</dbReference>
<keyword evidence="2 8" id="KW-0808">Transferase</keyword>
<dbReference type="InterPro" id="IPR023213">
    <property type="entry name" value="CAT-like_dom_sf"/>
</dbReference>
<keyword evidence="3" id="KW-0530">Neurotransmitter biosynthesis</keyword>
<comment type="caution">
    <text evidence="10">The sequence shown here is derived from an EMBL/GenBank/DDBJ whole genome shotgun (WGS) entry which is preliminary data.</text>
</comment>
<keyword evidence="11" id="KW-1185">Reference proteome</keyword>
<dbReference type="GO" id="GO:0004102">
    <property type="term" value="F:choline O-acetyltransferase activity"/>
    <property type="evidence" value="ECO:0007669"/>
    <property type="project" value="UniProtKB-EC"/>
</dbReference>
<evidence type="ECO:0000256" key="5">
    <source>
        <dbReference type="ARBA" id="ARBA00039091"/>
    </source>
</evidence>
<proteinExistence type="inferred from homology"/>
<dbReference type="InterPro" id="IPR039551">
    <property type="entry name" value="Cho/carn_acyl_trans"/>
</dbReference>
<dbReference type="PANTHER" id="PTHR22589">
    <property type="entry name" value="CARNITINE O-ACYLTRANSFERASE"/>
    <property type="match status" value="1"/>
</dbReference>
<name>A0AAV4CH59_9GAST</name>
<sequence length="743" mass="84693">MTLFKHSSYFGLDLLLNSISIRIWLLLDKARGNQDGLSLPMYRRAFNIFSKLYHLVCQSPLPKATLAQIEKLLVGMLDDMRDMVQIYSLQDVQDSCRFIASPSSPIIFGRRAGKLLPMHVLLVSNSRSFRRRKHALPKLPLPELQSTLDKYLCLIRTVVSPAEYARTKRIVEHFLKPGGQGHQLQEYLLHRQKGTDNWANHYWLNDMYLNIPLPLMINSNPAAVFPYQNFTSRREQIRFAAKFVRGMLDFKYLTDTRTLPVERCKYKEKGQPMCMEQHYRLFSSYREPGRERDIQRTDTGTPGRDFIVVACNDQFFRLDVQLEGEDLSETDLCLQLSRIANLAAETDSTYQVGALTSQARPVWAEHRDRLLQDTTNRASLYALENCLFLLCLDKPTVPSRPGHLLPTPSNMSEDMAARTHHILHGQGMGHNSANRWMDKTVQVIVSEDGTCGINMEHSVAEGIALGHMIEHAFKTMGKEHGSSHEAFSLPQPKRLEWNLSSQSVLDIQEAMSTVDNLVNDFDLSIFKFDRYGREFIKHQNMSPDAFIQLALQLTYYKIHGCLTSTYESASVRRYRQGRVDVVRANSPAALTWIKAMLGQTDCSEEEKLRLFTEAVQWQQDYTLDTILGYGIDLHLLGLREAAVDLGLPIPELFKDPSYKELNTFRLSTSQVSTVSDYWMGYGAVVPDGYGCCYNPQAESISFCVASFFSCVDTSSDMFVHSLESSLLQMAELCAYDPDTVSHR</sequence>
<feature type="active site" description="Proton acceptor" evidence="7">
    <location>
        <position position="457"/>
    </location>
</feature>
<organism evidence="10 11">
    <name type="scientific">Plakobranchus ocellatus</name>
    <dbReference type="NCBI Taxonomy" id="259542"/>
    <lineage>
        <taxon>Eukaryota</taxon>
        <taxon>Metazoa</taxon>
        <taxon>Spiralia</taxon>
        <taxon>Lophotrochozoa</taxon>
        <taxon>Mollusca</taxon>
        <taxon>Gastropoda</taxon>
        <taxon>Heterobranchia</taxon>
        <taxon>Euthyneura</taxon>
        <taxon>Panpulmonata</taxon>
        <taxon>Sacoglossa</taxon>
        <taxon>Placobranchoidea</taxon>
        <taxon>Plakobranchidae</taxon>
        <taxon>Plakobranchus</taxon>
    </lineage>
</organism>
<dbReference type="Proteomes" id="UP000735302">
    <property type="component" value="Unassembled WGS sequence"/>
</dbReference>
<dbReference type="Gene3D" id="3.30.559.10">
    <property type="entry name" value="Chloramphenicol acetyltransferase-like domain"/>
    <property type="match status" value="1"/>
</dbReference>
<dbReference type="Pfam" id="PF00755">
    <property type="entry name" value="Carn_acyltransf"/>
    <property type="match status" value="1"/>
</dbReference>
<dbReference type="GO" id="GO:0043005">
    <property type="term" value="C:neuron projection"/>
    <property type="evidence" value="ECO:0007669"/>
    <property type="project" value="TreeGrafter"/>
</dbReference>
<dbReference type="InterPro" id="IPR042231">
    <property type="entry name" value="Cho/carn_acyl_trans_2"/>
</dbReference>
<evidence type="ECO:0000313" key="11">
    <source>
        <dbReference type="Proteomes" id="UP000735302"/>
    </source>
</evidence>
<dbReference type="EMBL" id="BLXT01006566">
    <property type="protein sequence ID" value="GFO32166.1"/>
    <property type="molecule type" value="Genomic_DNA"/>
</dbReference>
<dbReference type="PROSITE" id="PS00439">
    <property type="entry name" value="ACYLTRANSF_C_1"/>
    <property type="match status" value="1"/>
</dbReference>
<dbReference type="GO" id="GO:0005737">
    <property type="term" value="C:cytoplasm"/>
    <property type="evidence" value="ECO:0007669"/>
    <property type="project" value="TreeGrafter"/>
</dbReference>
<evidence type="ECO:0000256" key="8">
    <source>
        <dbReference type="RuleBase" id="RU003801"/>
    </source>
</evidence>